<feature type="transmembrane region" description="Helical" evidence="5">
    <location>
        <begin position="293"/>
        <end position="314"/>
    </location>
</feature>
<feature type="transmembrane region" description="Helical" evidence="5">
    <location>
        <begin position="86"/>
        <end position="105"/>
    </location>
</feature>
<keyword evidence="4 5" id="KW-0472">Membrane</keyword>
<dbReference type="EMBL" id="JACSQR010000009">
    <property type="protein sequence ID" value="MBD7947374.1"/>
    <property type="molecule type" value="Genomic_DNA"/>
</dbReference>
<comment type="subcellular location">
    <subcellularLocation>
        <location evidence="1">Membrane</location>
        <topology evidence="1">Multi-pass membrane protein</topology>
    </subcellularLocation>
</comment>
<keyword evidence="3 5" id="KW-1133">Transmembrane helix</keyword>
<evidence type="ECO:0000256" key="5">
    <source>
        <dbReference type="SAM" id="Phobius"/>
    </source>
</evidence>
<dbReference type="PROSITE" id="PS50850">
    <property type="entry name" value="MFS"/>
    <property type="match status" value="1"/>
</dbReference>
<comment type="caution">
    <text evidence="7">The sequence shown here is derived from an EMBL/GenBank/DDBJ whole genome shotgun (WGS) entry which is preliminary data.</text>
</comment>
<keyword evidence="2 5" id="KW-0812">Transmembrane</keyword>
<sequence>MMTALKSRAATIITHQTAIACIGLYCLAVVMGFGRFLFTATLPDIMTQLSLSTVIAGWLASVNYSGYFIGALIAMFVPQRLTWQMLITWTAVSIVTTMLLVVPNLSLNSWYVIRLLSGIASGVAMILSSSLVIQSFSDERRSVLSALHYAGIGVGISASAVLTWWLLTLGYHFDIIWLVAGIISLPLLWLLYAIRPQSLISSASHSSKSTSSNLQSFQQKALKSKPAELNHNNQRLSVPQAYRNFKRSLYEAAAGHSKAIALLSASYVLAGFGYITSATFLPVMATQRLTAQSYAGLLIWLVVGIFAMLSNPIWGALAKRIGESKTLMGLTLLQAFGMCLPLWFNGAVGLYGNAVILGLTFVGMVSMTLNLIKNINPAYSNLLIGLATLAYAIGQFIGPLVTVALAGKQDNFNAGLLVAASGLLLGLVLVFFFQRQTQRQSQSSFN</sequence>
<proteinExistence type="predicted"/>
<dbReference type="InterPro" id="IPR005829">
    <property type="entry name" value="Sugar_transporter_CS"/>
</dbReference>
<dbReference type="InterPro" id="IPR020846">
    <property type="entry name" value="MFS_dom"/>
</dbReference>
<feature type="transmembrane region" description="Helical" evidence="5">
    <location>
        <begin position="384"/>
        <end position="406"/>
    </location>
</feature>
<evidence type="ECO:0000256" key="3">
    <source>
        <dbReference type="ARBA" id="ARBA00022989"/>
    </source>
</evidence>
<evidence type="ECO:0000313" key="7">
    <source>
        <dbReference type="EMBL" id="MBD7947374.1"/>
    </source>
</evidence>
<organism evidence="7 8">
    <name type="scientific">Psychrobacter communis</name>
    <dbReference type="NCBI Taxonomy" id="2762238"/>
    <lineage>
        <taxon>Bacteria</taxon>
        <taxon>Pseudomonadati</taxon>
        <taxon>Pseudomonadota</taxon>
        <taxon>Gammaproteobacteria</taxon>
        <taxon>Moraxellales</taxon>
        <taxon>Moraxellaceae</taxon>
        <taxon>Psychrobacter</taxon>
    </lineage>
</organism>
<dbReference type="Gene3D" id="1.20.1250.20">
    <property type="entry name" value="MFS general substrate transporter like domains"/>
    <property type="match status" value="2"/>
</dbReference>
<feature type="transmembrane region" description="Helical" evidence="5">
    <location>
        <begin position="412"/>
        <end position="433"/>
    </location>
</feature>
<dbReference type="SUPFAM" id="SSF103473">
    <property type="entry name" value="MFS general substrate transporter"/>
    <property type="match status" value="1"/>
</dbReference>
<feature type="transmembrane region" description="Helical" evidence="5">
    <location>
        <begin position="173"/>
        <end position="194"/>
    </location>
</feature>
<dbReference type="PROSITE" id="PS00217">
    <property type="entry name" value="SUGAR_TRANSPORT_2"/>
    <property type="match status" value="1"/>
</dbReference>
<dbReference type="InterPro" id="IPR036259">
    <property type="entry name" value="MFS_trans_sf"/>
</dbReference>
<gene>
    <name evidence="7" type="ORF">H9653_04985</name>
</gene>
<dbReference type="PROSITE" id="PS51257">
    <property type="entry name" value="PROKAR_LIPOPROTEIN"/>
    <property type="match status" value="1"/>
</dbReference>
<accession>A0ABR8RHU7</accession>
<reference evidence="7 8" key="1">
    <citation type="submission" date="2020-08" db="EMBL/GenBank/DDBJ databases">
        <title>A Genomic Blueprint of the Chicken Gut Microbiome.</title>
        <authorList>
            <person name="Gilroy R."/>
            <person name="Ravi A."/>
            <person name="Getino M."/>
            <person name="Pursley I."/>
            <person name="Horton D.L."/>
            <person name="Alikhan N.-F."/>
            <person name="Baker D."/>
            <person name="Gharbi K."/>
            <person name="Hall N."/>
            <person name="Watson M."/>
            <person name="Adriaenssens E.M."/>
            <person name="Foster-Nyarko E."/>
            <person name="Jarju S."/>
            <person name="Secka A."/>
            <person name="Antonio M."/>
            <person name="Oren A."/>
            <person name="Chaudhuri R."/>
            <person name="La Ragione R.M."/>
            <person name="Hildebrand F."/>
            <person name="Pallen M.J."/>
        </authorList>
    </citation>
    <scope>NUCLEOTIDE SEQUENCE [LARGE SCALE GENOMIC DNA]</scope>
    <source>
        <strain evidence="7 8">Sa4CVA2</strain>
    </source>
</reference>
<evidence type="ECO:0000313" key="8">
    <source>
        <dbReference type="Proteomes" id="UP000606724"/>
    </source>
</evidence>
<evidence type="ECO:0000256" key="4">
    <source>
        <dbReference type="ARBA" id="ARBA00023136"/>
    </source>
</evidence>
<evidence type="ECO:0000259" key="6">
    <source>
        <dbReference type="PROSITE" id="PS50850"/>
    </source>
</evidence>
<name>A0ABR8RHU7_9GAMM</name>
<feature type="transmembrane region" description="Helical" evidence="5">
    <location>
        <begin position="12"/>
        <end position="34"/>
    </location>
</feature>
<evidence type="ECO:0000256" key="2">
    <source>
        <dbReference type="ARBA" id="ARBA00022692"/>
    </source>
</evidence>
<dbReference type="Proteomes" id="UP000606724">
    <property type="component" value="Unassembled WGS sequence"/>
</dbReference>
<protein>
    <submittedName>
        <fullName evidence="7">YbfB/YjiJ family MFS transporter</fullName>
    </submittedName>
</protein>
<dbReference type="InterPro" id="IPR010645">
    <property type="entry name" value="MFS_4"/>
</dbReference>
<dbReference type="PANTHER" id="PTHR23537">
    <property type="match status" value="1"/>
</dbReference>
<dbReference type="RefSeq" id="WP_191690896.1">
    <property type="nucleotide sequence ID" value="NZ_JACSQR010000009.1"/>
</dbReference>
<feature type="transmembrane region" description="Helical" evidence="5">
    <location>
        <begin position="350"/>
        <end position="372"/>
    </location>
</feature>
<evidence type="ECO:0000256" key="1">
    <source>
        <dbReference type="ARBA" id="ARBA00004141"/>
    </source>
</evidence>
<feature type="transmembrane region" description="Helical" evidence="5">
    <location>
        <begin position="259"/>
        <end position="281"/>
    </location>
</feature>
<keyword evidence="8" id="KW-1185">Reference proteome</keyword>
<feature type="transmembrane region" description="Helical" evidence="5">
    <location>
        <begin position="111"/>
        <end position="134"/>
    </location>
</feature>
<feature type="domain" description="Major facilitator superfamily (MFS) profile" evidence="6">
    <location>
        <begin position="20"/>
        <end position="438"/>
    </location>
</feature>
<dbReference type="Pfam" id="PF06779">
    <property type="entry name" value="MFS_4"/>
    <property type="match status" value="2"/>
</dbReference>
<feature type="transmembrane region" description="Helical" evidence="5">
    <location>
        <begin position="146"/>
        <end position="167"/>
    </location>
</feature>
<feature type="transmembrane region" description="Helical" evidence="5">
    <location>
        <begin position="326"/>
        <end position="344"/>
    </location>
</feature>
<feature type="transmembrane region" description="Helical" evidence="5">
    <location>
        <begin position="54"/>
        <end position="74"/>
    </location>
</feature>
<dbReference type="PANTHER" id="PTHR23537:SF1">
    <property type="entry name" value="SUGAR TRANSPORTER"/>
    <property type="match status" value="1"/>
</dbReference>